<comment type="caution">
    <text evidence="1">The sequence shown here is derived from an EMBL/GenBank/DDBJ whole genome shotgun (WGS) entry which is preliminary data.</text>
</comment>
<dbReference type="AlphaFoldDB" id="A0A5J4VSV9"/>
<organism evidence="1 2">
    <name type="scientific">Streblomastix strix</name>
    <dbReference type="NCBI Taxonomy" id="222440"/>
    <lineage>
        <taxon>Eukaryota</taxon>
        <taxon>Metamonada</taxon>
        <taxon>Preaxostyla</taxon>
        <taxon>Oxymonadida</taxon>
        <taxon>Streblomastigidae</taxon>
        <taxon>Streblomastix</taxon>
    </lineage>
</organism>
<evidence type="ECO:0000313" key="2">
    <source>
        <dbReference type="Proteomes" id="UP000324800"/>
    </source>
</evidence>
<accession>A0A5J4VSV9</accession>
<feature type="non-terminal residue" evidence="1">
    <location>
        <position position="1"/>
    </location>
</feature>
<sequence>REIAKINAELEQNKKISAAEKNLAPGPSSVPIQSQSQINLQLSAQNIPPPPNQYVPMGIPGMMGVSMAPGYAPGPSYAPPMGPGYVMNQQQIPPGFPFPH</sequence>
<evidence type="ECO:0000313" key="1">
    <source>
        <dbReference type="EMBL" id="KAA6385520.1"/>
    </source>
</evidence>
<reference evidence="1 2" key="1">
    <citation type="submission" date="2019-03" db="EMBL/GenBank/DDBJ databases">
        <title>Single cell metagenomics reveals metabolic interactions within the superorganism composed of flagellate Streblomastix strix and complex community of Bacteroidetes bacteria on its surface.</title>
        <authorList>
            <person name="Treitli S.C."/>
            <person name="Kolisko M."/>
            <person name="Husnik F."/>
            <person name="Keeling P."/>
            <person name="Hampl V."/>
        </authorList>
    </citation>
    <scope>NUCLEOTIDE SEQUENCE [LARGE SCALE GENOMIC DNA]</scope>
    <source>
        <strain evidence="1">ST1C</strain>
    </source>
</reference>
<dbReference type="EMBL" id="SNRW01005233">
    <property type="protein sequence ID" value="KAA6385520.1"/>
    <property type="molecule type" value="Genomic_DNA"/>
</dbReference>
<dbReference type="Proteomes" id="UP000324800">
    <property type="component" value="Unassembled WGS sequence"/>
</dbReference>
<proteinExistence type="predicted"/>
<gene>
    <name evidence="1" type="ORF">EZS28_018954</name>
</gene>
<name>A0A5J4VSV9_9EUKA</name>
<protein>
    <submittedName>
        <fullName evidence="1">Uncharacterized protein</fullName>
    </submittedName>
</protein>